<comment type="caution">
    <text evidence="2">The sequence shown here is derived from an EMBL/GenBank/DDBJ whole genome shotgun (WGS) entry which is preliminary data.</text>
</comment>
<dbReference type="AlphaFoldDB" id="A0A2P8E0E4"/>
<organism evidence="2 3">
    <name type="scientific">Haloactinopolyspora alba</name>
    <dbReference type="NCBI Taxonomy" id="648780"/>
    <lineage>
        <taxon>Bacteria</taxon>
        <taxon>Bacillati</taxon>
        <taxon>Actinomycetota</taxon>
        <taxon>Actinomycetes</taxon>
        <taxon>Jiangellales</taxon>
        <taxon>Jiangellaceae</taxon>
        <taxon>Haloactinopolyspora</taxon>
    </lineage>
</organism>
<dbReference type="RefSeq" id="WP_106537867.1">
    <property type="nucleotide sequence ID" value="NZ_PYGE01000009.1"/>
</dbReference>
<dbReference type="Pfam" id="PF04883">
    <property type="entry name" value="HK97-gp10_like"/>
    <property type="match status" value="1"/>
</dbReference>
<proteinExistence type="predicted"/>
<reference evidence="2 3" key="1">
    <citation type="submission" date="2018-03" db="EMBL/GenBank/DDBJ databases">
        <title>Genomic Encyclopedia of Archaeal and Bacterial Type Strains, Phase II (KMG-II): from individual species to whole genera.</title>
        <authorList>
            <person name="Goeker M."/>
        </authorList>
    </citation>
    <scope>NUCLEOTIDE SEQUENCE [LARGE SCALE GENOMIC DNA]</scope>
    <source>
        <strain evidence="2 3">DSM 45211</strain>
    </source>
</reference>
<feature type="compositionally biased region" description="Basic residues" evidence="1">
    <location>
        <begin position="51"/>
        <end position="63"/>
    </location>
</feature>
<evidence type="ECO:0000313" key="2">
    <source>
        <dbReference type="EMBL" id="PSL02887.1"/>
    </source>
</evidence>
<accession>A0A2P8E0E4</accession>
<keyword evidence="3" id="KW-1185">Reference proteome</keyword>
<sequence length="139" mass="15461">MATEAIKVEGLSEFVKNLRTLDRELPKAVRIAFNEAADVVVDDATPRIPRRSGRAARTLKAKSTRTQARVAGGATKAPYYPWLDFGGAVGPAGSVKRPFRKKGRYLYKSYFKKRDSGEFQQVMNRSLIDVARRAGVEVD</sequence>
<gene>
    <name evidence="2" type="ORF">CLV30_109195</name>
</gene>
<dbReference type="EMBL" id="PYGE01000009">
    <property type="protein sequence ID" value="PSL02887.1"/>
    <property type="molecule type" value="Genomic_DNA"/>
</dbReference>
<dbReference type="Proteomes" id="UP000243528">
    <property type="component" value="Unassembled WGS sequence"/>
</dbReference>
<feature type="region of interest" description="Disordered" evidence="1">
    <location>
        <begin position="51"/>
        <end position="70"/>
    </location>
</feature>
<evidence type="ECO:0000256" key="1">
    <source>
        <dbReference type="SAM" id="MobiDB-lite"/>
    </source>
</evidence>
<dbReference type="InterPro" id="IPR010064">
    <property type="entry name" value="HK97-gp10_tail"/>
</dbReference>
<protein>
    <submittedName>
        <fullName evidence="2">Bacteriophage HK97-gp10 putative tail-component</fullName>
    </submittedName>
</protein>
<name>A0A2P8E0E4_9ACTN</name>
<dbReference type="OrthoDB" id="3694040at2"/>
<evidence type="ECO:0000313" key="3">
    <source>
        <dbReference type="Proteomes" id="UP000243528"/>
    </source>
</evidence>